<dbReference type="InterPro" id="IPR025737">
    <property type="entry name" value="FApF"/>
</dbReference>
<evidence type="ECO:0000313" key="3">
    <source>
        <dbReference type="Proteomes" id="UP000050266"/>
    </source>
</evidence>
<evidence type="ECO:0000313" key="2">
    <source>
        <dbReference type="EMBL" id="KPZ14011.1"/>
    </source>
</evidence>
<gene>
    <name evidence="2" type="ORF">ALO41_04959</name>
</gene>
<dbReference type="PATRIC" id="fig|251720.4.peg.2446"/>
<reference evidence="2 3" key="1">
    <citation type="submission" date="2015-09" db="EMBL/GenBank/DDBJ databases">
        <title>Genome announcement of multiple Pseudomonas syringae strains.</title>
        <authorList>
            <person name="Thakur S."/>
            <person name="Wang P.W."/>
            <person name="Gong Y."/>
            <person name="Weir B.S."/>
            <person name="Guttman D.S."/>
        </authorList>
    </citation>
    <scope>NUCLEOTIDE SEQUENCE [LARGE SCALE GENOMIC DNA]</scope>
    <source>
        <strain evidence="2 3">ICMP3962</strain>
    </source>
</reference>
<protein>
    <submittedName>
        <fullName evidence="2">Uncharacterized protein</fullName>
    </submittedName>
</protein>
<accession>A0A0Q0CX73</accession>
<proteinExistence type="predicted"/>
<sequence>MQAVQPRWHARDVGDIENNNNKYRNHKMPKSILRTVATVSIIGLSSTTYAYDLPGLNLGNTSFYDGSPARAGPGWYLEEYLNYARADRFNDVNGDKLQLPKQDVDVLAVTTQLIYVGQPLANGAMPGITAINTSLAHADVDDGLDNTVLSSRAGFGDVIIGPFLQLPTITRADGSPLLTQRIEADIAIPVGAYNRNRSINPGSNFWSFNPYYAATYWFSPKWSASGRFMYLWNGKNDDPQAGFGNVSDTQAGQALHANLTVQYAVTEQLSLGLNGYWLKQFTDTQVDGHDVSGRKEKVWAIGPGFLYAFSKENVLTVNSYFEQGAENRTEGNKLVLNFLHKL</sequence>
<feature type="region of interest" description="Disordered" evidence="1">
    <location>
        <begin position="1"/>
        <end position="21"/>
    </location>
</feature>
<name>A0A0Q0CX73_PSEA0</name>
<dbReference type="EMBL" id="LJRQ01000157">
    <property type="protein sequence ID" value="KPZ14011.1"/>
    <property type="molecule type" value="Genomic_DNA"/>
</dbReference>
<evidence type="ECO:0000256" key="1">
    <source>
        <dbReference type="SAM" id="MobiDB-lite"/>
    </source>
</evidence>
<organism evidence="2 3">
    <name type="scientific">Pseudomonas amygdali pv. ulmi</name>
    <dbReference type="NCBI Taxonomy" id="251720"/>
    <lineage>
        <taxon>Bacteria</taxon>
        <taxon>Pseudomonadati</taxon>
        <taxon>Pseudomonadota</taxon>
        <taxon>Gammaproteobacteria</taxon>
        <taxon>Pseudomonadales</taxon>
        <taxon>Pseudomonadaceae</taxon>
        <taxon>Pseudomonas</taxon>
        <taxon>Pseudomonas amygdali</taxon>
    </lineage>
</organism>
<dbReference type="AlphaFoldDB" id="A0A0Q0CX73"/>
<dbReference type="Pfam" id="PF13557">
    <property type="entry name" value="Phenol_MetA_deg"/>
    <property type="match status" value="1"/>
</dbReference>
<comment type="caution">
    <text evidence="2">The sequence shown here is derived from an EMBL/GenBank/DDBJ whole genome shotgun (WGS) entry which is preliminary data.</text>
</comment>
<dbReference type="Proteomes" id="UP000050266">
    <property type="component" value="Unassembled WGS sequence"/>
</dbReference>